<gene>
    <name evidence="1" type="ORF">SPRG_12963</name>
</gene>
<dbReference type="GeneID" id="24134877"/>
<dbReference type="OrthoDB" id="77601at2759"/>
<dbReference type="EMBL" id="KK583307">
    <property type="protein sequence ID" value="KDO20607.1"/>
    <property type="molecule type" value="Genomic_DNA"/>
</dbReference>
<dbReference type="STRING" id="695850.A0A067C1D2"/>
<dbReference type="RefSeq" id="XP_012208663.1">
    <property type="nucleotide sequence ID" value="XM_012353273.1"/>
</dbReference>
<dbReference type="Proteomes" id="UP000030745">
    <property type="component" value="Unassembled WGS sequence"/>
</dbReference>
<name>A0A067C1D2_SAPPC</name>
<keyword evidence="2" id="KW-1185">Reference proteome</keyword>
<dbReference type="AlphaFoldDB" id="A0A067C1D2"/>
<evidence type="ECO:0000313" key="2">
    <source>
        <dbReference type="Proteomes" id="UP000030745"/>
    </source>
</evidence>
<protein>
    <submittedName>
        <fullName evidence="1">Uncharacterized protein</fullName>
    </submittedName>
</protein>
<dbReference type="KEGG" id="spar:SPRG_12963"/>
<reference evidence="1 2" key="1">
    <citation type="journal article" date="2013" name="PLoS Genet.">
        <title>Distinctive expansion of potential virulence genes in the genome of the oomycete fish pathogen Saprolegnia parasitica.</title>
        <authorList>
            <person name="Jiang R.H."/>
            <person name="de Bruijn I."/>
            <person name="Haas B.J."/>
            <person name="Belmonte R."/>
            <person name="Lobach L."/>
            <person name="Christie J."/>
            <person name="van den Ackerveken G."/>
            <person name="Bottin A."/>
            <person name="Bulone V."/>
            <person name="Diaz-Moreno S.M."/>
            <person name="Dumas B."/>
            <person name="Fan L."/>
            <person name="Gaulin E."/>
            <person name="Govers F."/>
            <person name="Grenville-Briggs L.J."/>
            <person name="Horner N.R."/>
            <person name="Levin J.Z."/>
            <person name="Mammella M."/>
            <person name="Meijer H.J."/>
            <person name="Morris P."/>
            <person name="Nusbaum C."/>
            <person name="Oome S."/>
            <person name="Phillips A.J."/>
            <person name="van Rooyen D."/>
            <person name="Rzeszutek E."/>
            <person name="Saraiva M."/>
            <person name="Secombes C.J."/>
            <person name="Seidl M.F."/>
            <person name="Snel B."/>
            <person name="Stassen J.H."/>
            <person name="Sykes S."/>
            <person name="Tripathy S."/>
            <person name="van den Berg H."/>
            <person name="Vega-Arreguin J.C."/>
            <person name="Wawra S."/>
            <person name="Young S.K."/>
            <person name="Zeng Q."/>
            <person name="Dieguez-Uribeondo J."/>
            <person name="Russ C."/>
            <person name="Tyler B.M."/>
            <person name="van West P."/>
        </authorList>
    </citation>
    <scope>NUCLEOTIDE SEQUENCE [LARGE SCALE GENOMIC DNA]</scope>
    <source>
        <strain evidence="1 2">CBS 223.65</strain>
    </source>
</reference>
<evidence type="ECO:0000313" key="1">
    <source>
        <dbReference type="EMBL" id="KDO20607.1"/>
    </source>
</evidence>
<accession>A0A067C1D2</accession>
<organism evidence="1 2">
    <name type="scientific">Saprolegnia parasitica (strain CBS 223.65)</name>
    <dbReference type="NCBI Taxonomy" id="695850"/>
    <lineage>
        <taxon>Eukaryota</taxon>
        <taxon>Sar</taxon>
        <taxon>Stramenopiles</taxon>
        <taxon>Oomycota</taxon>
        <taxon>Saprolegniomycetes</taxon>
        <taxon>Saprolegniales</taxon>
        <taxon>Saprolegniaceae</taxon>
        <taxon>Saprolegnia</taxon>
    </lineage>
</organism>
<sequence>MMRTGLLQQLEGRFRRKTSLDTATIDHTTTRAFNDAAALNNDVGVEGGVLGLLRSTPTGHGVCRKRRREGDAADVAARRPATHVVAAFTTPSMGIGIYCSDDSAPRAQIVRSTEKDILVVQVLPCGAKDQTTNTLDVK</sequence>
<dbReference type="VEuPathDB" id="FungiDB:SPRG_12963"/>
<proteinExistence type="predicted"/>